<dbReference type="SUPFAM" id="SSF88713">
    <property type="entry name" value="Glycoside hydrolase/deacetylase"/>
    <property type="match status" value="1"/>
</dbReference>
<name>A0ABV8HZQ5_9ACTN</name>
<evidence type="ECO:0000256" key="3">
    <source>
        <dbReference type="SAM" id="SignalP"/>
    </source>
</evidence>
<dbReference type="Proteomes" id="UP001595850">
    <property type="component" value="Unassembled WGS sequence"/>
</dbReference>
<dbReference type="InterPro" id="IPR002509">
    <property type="entry name" value="NODB_dom"/>
</dbReference>
<dbReference type="InterPro" id="IPR051398">
    <property type="entry name" value="Polysacch_Deacetylase"/>
</dbReference>
<reference evidence="6" key="1">
    <citation type="journal article" date="2019" name="Int. J. Syst. Evol. Microbiol.">
        <title>The Global Catalogue of Microorganisms (GCM) 10K type strain sequencing project: providing services to taxonomists for standard genome sequencing and annotation.</title>
        <authorList>
            <consortium name="The Broad Institute Genomics Platform"/>
            <consortium name="The Broad Institute Genome Sequencing Center for Infectious Disease"/>
            <person name="Wu L."/>
            <person name="Ma J."/>
        </authorList>
    </citation>
    <scope>NUCLEOTIDE SEQUENCE [LARGE SCALE GENOMIC DNA]</scope>
    <source>
        <strain evidence="6">TBRC 4489</strain>
    </source>
</reference>
<feature type="domain" description="NodB homology" evidence="4">
    <location>
        <begin position="44"/>
        <end position="260"/>
    </location>
</feature>
<keyword evidence="6" id="KW-1185">Reference proteome</keyword>
<feature type="chain" id="PRO_5046163178" evidence="3">
    <location>
        <begin position="32"/>
        <end position="276"/>
    </location>
</feature>
<dbReference type="InterPro" id="IPR011330">
    <property type="entry name" value="Glyco_hydro/deAcase_b/a-brl"/>
</dbReference>
<evidence type="ECO:0000256" key="2">
    <source>
        <dbReference type="ARBA" id="ARBA00022729"/>
    </source>
</evidence>
<keyword evidence="5" id="KW-0378">Hydrolase</keyword>
<dbReference type="EMBL" id="JBHSBM010000010">
    <property type="protein sequence ID" value="MFC4057408.1"/>
    <property type="molecule type" value="Genomic_DNA"/>
</dbReference>
<feature type="signal peptide" evidence="3">
    <location>
        <begin position="1"/>
        <end position="31"/>
    </location>
</feature>
<dbReference type="GO" id="GO:0016787">
    <property type="term" value="F:hydrolase activity"/>
    <property type="evidence" value="ECO:0007669"/>
    <property type="project" value="UniProtKB-KW"/>
</dbReference>
<gene>
    <name evidence="5" type="ORF">ACFOWE_03835</name>
</gene>
<evidence type="ECO:0000256" key="1">
    <source>
        <dbReference type="ARBA" id="ARBA00004613"/>
    </source>
</evidence>
<dbReference type="PANTHER" id="PTHR34216">
    <property type="match status" value="1"/>
</dbReference>
<dbReference type="EC" id="3.-.-.-" evidence="5"/>
<dbReference type="Pfam" id="PF01522">
    <property type="entry name" value="Polysacc_deac_1"/>
    <property type="match status" value="1"/>
</dbReference>
<dbReference type="CDD" id="cd10967">
    <property type="entry name" value="CE4_GLA_like_6s"/>
    <property type="match status" value="1"/>
</dbReference>
<keyword evidence="2 3" id="KW-0732">Signal</keyword>
<dbReference type="PROSITE" id="PS51677">
    <property type="entry name" value="NODB"/>
    <property type="match status" value="1"/>
</dbReference>
<dbReference type="Gene3D" id="3.20.20.370">
    <property type="entry name" value="Glycoside hydrolase/deacetylase"/>
    <property type="match status" value="1"/>
</dbReference>
<accession>A0ABV8HZQ5</accession>
<dbReference type="RefSeq" id="WP_377285391.1">
    <property type="nucleotide sequence ID" value="NZ_JBHSBM010000010.1"/>
</dbReference>
<evidence type="ECO:0000259" key="4">
    <source>
        <dbReference type="PROSITE" id="PS51677"/>
    </source>
</evidence>
<organism evidence="5 6">
    <name type="scientific">Planomonospora corallina</name>
    <dbReference type="NCBI Taxonomy" id="1806052"/>
    <lineage>
        <taxon>Bacteria</taxon>
        <taxon>Bacillati</taxon>
        <taxon>Actinomycetota</taxon>
        <taxon>Actinomycetes</taxon>
        <taxon>Streptosporangiales</taxon>
        <taxon>Streptosporangiaceae</taxon>
        <taxon>Planomonospora</taxon>
    </lineage>
</organism>
<evidence type="ECO:0000313" key="6">
    <source>
        <dbReference type="Proteomes" id="UP001595850"/>
    </source>
</evidence>
<protein>
    <submittedName>
        <fullName evidence="5">Polysaccharide deacetylase family protein</fullName>
        <ecNumber evidence="5">3.-.-.-</ecNumber>
    </submittedName>
</protein>
<proteinExistence type="predicted"/>
<evidence type="ECO:0000313" key="5">
    <source>
        <dbReference type="EMBL" id="MFC4057408.1"/>
    </source>
</evidence>
<comment type="caution">
    <text evidence="5">The sequence shown here is derived from an EMBL/GenBank/DDBJ whole genome shotgun (WGS) entry which is preliminary data.</text>
</comment>
<sequence length="276" mass="30128">MKTSARLKASLAALTALALAWPALSAPAANAAPKKPAKPARATTVVVLTFDDGDASNVTAARMLQRHGMRGTFYVNSGTIGDEGKLTWRQLAALAKAGHEIGGHTVDHARLDELLPDEQRAQICDDRRALMKRGHRVTTFAYPFGAVDADAERTARQCGYNAARTTYGLRHWGCRTCPAAETLPPADRWELRAPSSVLDSTPVRHLKQQVLDAEKAGGGLVPIIFHLICDGCGQYSTTPERLQEFLGWLEKRRSRGTVVRTMDQVVRGKVRPLPEE</sequence>
<dbReference type="PANTHER" id="PTHR34216:SF3">
    <property type="entry name" value="POLY-BETA-1,6-N-ACETYL-D-GLUCOSAMINE N-DEACETYLASE"/>
    <property type="match status" value="1"/>
</dbReference>
<comment type="subcellular location">
    <subcellularLocation>
        <location evidence="1">Secreted</location>
    </subcellularLocation>
</comment>